<keyword evidence="3" id="KW-0964">Secreted</keyword>
<dbReference type="PRINTS" id="PR00179">
    <property type="entry name" value="LIPOCALIN"/>
</dbReference>
<dbReference type="GO" id="GO:0005576">
    <property type="term" value="C:extracellular region"/>
    <property type="evidence" value="ECO:0007669"/>
    <property type="project" value="UniProtKB-SubCell"/>
</dbReference>
<evidence type="ECO:0000313" key="9">
    <source>
        <dbReference type="RefSeq" id="XP_030063628.1"/>
    </source>
</evidence>
<dbReference type="InterPro" id="IPR000566">
    <property type="entry name" value="Lipocln_cytosolic_FA-bd_dom"/>
</dbReference>
<gene>
    <name evidence="9" type="primary">LOC115473106</name>
</gene>
<name>A0A6P7YF12_9AMPH</name>
<dbReference type="GO" id="GO:0036094">
    <property type="term" value="F:small molecule binding"/>
    <property type="evidence" value="ECO:0007669"/>
    <property type="project" value="InterPro"/>
</dbReference>
<dbReference type="GeneID" id="115473106"/>
<dbReference type="Proteomes" id="UP000515156">
    <property type="component" value="Chromosome 6"/>
</dbReference>
<dbReference type="Pfam" id="PF00061">
    <property type="entry name" value="Lipocalin"/>
    <property type="match status" value="1"/>
</dbReference>
<comment type="subcellular location">
    <subcellularLocation>
        <location evidence="1">Secreted</location>
    </subcellularLocation>
</comment>
<dbReference type="InterPro" id="IPR022272">
    <property type="entry name" value="Lipocalin_CS"/>
</dbReference>
<dbReference type="InParanoid" id="A0A6P7YF12"/>
<evidence type="ECO:0000256" key="1">
    <source>
        <dbReference type="ARBA" id="ARBA00004613"/>
    </source>
</evidence>
<proteinExistence type="inferred from homology"/>
<dbReference type="AlphaFoldDB" id="A0A6P7YF12"/>
<evidence type="ECO:0000256" key="6">
    <source>
        <dbReference type="RuleBase" id="RU003695"/>
    </source>
</evidence>
<dbReference type="PROSITE" id="PS00213">
    <property type="entry name" value="LIPOCALIN"/>
    <property type="match status" value="1"/>
</dbReference>
<dbReference type="RefSeq" id="XP_030063628.1">
    <property type="nucleotide sequence ID" value="XM_030207768.1"/>
</dbReference>
<dbReference type="OrthoDB" id="9627583at2759"/>
<evidence type="ECO:0000256" key="3">
    <source>
        <dbReference type="ARBA" id="ARBA00022525"/>
    </source>
</evidence>
<dbReference type="PRINTS" id="PR01215">
    <property type="entry name" value="A1MCGLOBULIN"/>
</dbReference>
<keyword evidence="8" id="KW-1185">Reference proteome</keyword>
<keyword evidence="4" id="KW-0732">Signal</keyword>
<evidence type="ECO:0000313" key="8">
    <source>
        <dbReference type="Proteomes" id="UP000515156"/>
    </source>
</evidence>
<keyword evidence="5" id="KW-1015">Disulfide bond</keyword>
<evidence type="ECO:0000256" key="5">
    <source>
        <dbReference type="ARBA" id="ARBA00023157"/>
    </source>
</evidence>
<evidence type="ECO:0000256" key="2">
    <source>
        <dbReference type="ARBA" id="ARBA00006889"/>
    </source>
</evidence>
<evidence type="ECO:0000259" key="7">
    <source>
        <dbReference type="Pfam" id="PF00061"/>
    </source>
</evidence>
<dbReference type="Gene3D" id="2.40.128.20">
    <property type="match status" value="1"/>
</dbReference>
<dbReference type="PANTHER" id="PTHR11430:SF32">
    <property type="entry name" value="CHLOROPLASTIC LIPOCALIN"/>
    <property type="match status" value="1"/>
</dbReference>
<feature type="domain" description="Lipocalin/cytosolic fatty-acid binding" evidence="7">
    <location>
        <begin position="193"/>
        <end position="329"/>
    </location>
</feature>
<sequence length="335" mass="37532">MTLVMVQRSPTPTTSSSPCVSINVNRVWRNSSTTPKRAAMKKLLTQSLGTTAFGRIQEHVYPLSSGICRPRSPPPWKSQEHVQPHSGNVKIMYISLGIMKQPYPIKNKKKHRLVFPNKKSNGINTELSAGTRTLSAATKQFLSWCTKWERKPETMSSILALSVGLLLTCVLQAWADVPPPPRVMDNFDNSQFAGKWYAIAAATNNKERQTMMRGMSLPTFHFELTDDGNFKVDMSFSIGDSCQKQTVLYRTIGKPGTWAYENNGMNGNMGVLETDYKTYCFVMQMDQGIITTTVFGRSPDVSSEILEKYRDLILSRNLTEDDVVMVPAKEGCQPV</sequence>
<dbReference type="SUPFAM" id="SSF50814">
    <property type="entry name" value="Lipocalins"/>
    <property type="match status" value="1"/>
</dbReference>
<dbReference type="InterPro" id="IPR002968">
    <property type="entry name" value="A1-microglobln"/>
</dbReference>
<dbReference type="PANTHER" id="PTHR11430">
    <property type="entry name" value="LIPOCALIN"/>
    <property type="match status" value="1"/>
</dbReference>
<dbReference type="KEGG" id="muo:115473106"/>
<dbReference type="InterPro" id="IPR002345">
    <property type="entry name" value="Lipocalin"/>
</dbReference>
<dbReference type="InterPro" id="IPR012674">
    <property type="entry name" value="Calycin"/>
</dbReference>
<accession>A0A6P7YF12</accession>
<protein>
    <submittedName>
        <fullName evidence="9">Lipocalin-like</fullName>
    </submittedName>
</protein>
<comment type="similarity">
    <text evidence="2 6">Belongs to the calycin superfamily. Lipocalin family.</text>
</comment>
<evidence type="ECO:0000256" key="4">
    <source>
        <dbReference type="ARBA" id="ARBA00022729"/>
    </source>
</evidence>
<organism evidence="8 9">
    <name type="scientific">Microcaecilia unicolor</name>
    <dbReference type="NCBI Taxonomy" id="1415580"/>
    <lineage>
        <taxon>Eukaryota</taxon>
        <taxon>Metazoa</taxon>
        <taxon>Chordata</taxon>
        <taxon>Craniata</taxon>
        <taxon>Vertebrata</taxon>
        <taxon>Euteleostomi</taxon>
        <taxon>Amphibia</taxon>
        <taxon>Gymnophiona</taxon>
        <taxon>Siphonopidae</taxon>
        <taxon>Microcaecilia</taxon>
    </lineage>
</organism>
<reference evidence="9" key="1">
    <citation type="submission" date="2025-08" db="UniProtKB">
        <authorList>
            <consortium name="RefSeq"/>
        </authorList>
    </citation>
    <scope>IDENTIFICATION</scope>
</reference>